<sequence>MASGAASSRSLVDAALARIAGADRQLNSFRTIRSDAARAEADAADARLAAGEHLPLLGVPIAIKDDMPIAGETTPFGTGGLHEPEPADGEVVRRLRAAGAIIVGKTTTPELGQFPFTEAPAFGRTRNPYALDRTPGGSSGGSAAAVAAGLVPAAVGSDGAGSIRIPAAWCGLVGIKPQRGRVPENPGQRHFRGLAVNGPLTRSVADAALLLDVLSGHVTDDAGPFAVAARREQRPLRIGLSWATPFGVPDRVHPDVRDAVNALAEDLRALGHMVIDAEPDHALAGALLVPRGMNGVTGLLREYGPSAVVEPRTRTNARLGALLGGPLVAGAVKAERFLADRMARVYDRVDVLLAPTTAEPALRVGQLDGKGWWTTETASEAACPFAFPWNVVGWPGINVPAGLDATGVPLGAQLLGRSHDEETLITLAAQLEQHRGWVDVRPPER</sequence>
<organism evidence="3">
    <name type="scientific">Paraconexibacter sp. AEG42_29</name>
    <dbReference type="NCBI Taxonomy" id="2997339"/>
    <lineage>
        <taxon>Bacteria</taxon>
        <taxon>Bacillati</taxon>
        <taxon>Actinomycetota</taxon>
        <taxon>Thermoleophilia</taxon>
        <taxon>Solirubrobacterales</taxon>
        <taxon>Paraconexibacteraceae</taxon>
        <taxon>Paraconexibacter</taxon>
    </lineage>
</organism>
<dbReference type="InterPro" id="IPR023631">
    <property type="entry name" value="Amidase_dom"/>
</dbReference>
<dbReference type="Gene3D" id="3.90.1300.10">
    <property type="entry name" value="Amidase signature (AS) domain"/>
    <property type="match status" value="1"/>
</dbReference>
<comment type="similarity">
    <text evidence="1">Belongs to the amidase family.</text>
</comment>
<keyword evidence="3" id="KW-0378">Hydrolase</keyword>
<protein>
    <submittedName>
        <fullName evidence="3">Amidase AmiA2</fullName>
        <ecNumber evidence="3">3.5.1.4</ecNumber>
    </submittedName>
</protein>
<dbReference type="PROSITE" id="PS00571">
    <property type="entry name" value="AMIDASES"/>
    <property type="match status" value="1"/>
</dbReference>
<dbReference type="Pfam" id="PF01425">
    <property type="entry name" value="Amidase"/>
    <property type="match status" value="1"/>
</dbReference>
<dbReference type="GO" id="GO:0004040">
    <property type="term" value="F:amidase activity"/>
    <property type="evidence" value="ECO:0007669"/>
    <property type="project" value="UniProtKB-EC"/>
</dbReference>
<name>A0AAU7AS82_9ACTN</name>
<evidence type="ECO:0000313" key="3">
    <source>
        <dbReference type="EMBL" id="XAY04501.1"/>
    </source>
</evidence>
<proteinExistence type="inferred from homology"/>
<dbReference type="EMBL" id="CP114014">
    <property type="protein sequence ID" value="XAY04501.1"/>
    <property type="molecule type" value="Genomic_DNA"/>
</dbReference>
<feature type="domain" description="Amidase" evidence="2">
    <location>
        <begin position="11"/>
        <end position="424"/>
    </location>
</feature>
<dbReference type="PANTHER" id="PTHR11895:SF7">
    <property type="entry name" value="GLUTAMYL-TRNA(GLN) AMIDOTRANSFERASE SUBUNIT A, MITOCHONDRIAL"/>
    <property type="match status" value="1"/>
</dbReference>
<dbReference type="AlphaFoldDB" id="A0AAU7AS82"/>
<dbReference type="InterPro" id="IPR020556">
    <property type="entry name" value="Amidase_CS"/>
</dbReference>
<evidence type="ECO:0000259" key="2">
    <source>
        <dbReference type="Pfam" id="PF01425"/>
    </source>
</evidence>
<dbReference type="InterPro" id="IPR036928">
    <property type="entry name" value="AS_sf"/>
</dbReference>
<dbReference type="PANTHER" id="PTHR11895">
    <property type="entry name" value="TRANSAMIDASE"/>
    <property type="match status" value="1"/>
</dbReference>
<dbReference type="InterPro" id="IPR000120">
    <property type="entry name" value="Amidase"/>
</dbReference>
<evidence type="ECO:0000256" key="1">
    <source>
        <dbReference type="ARBA" id="ARBA00009199"/>
    </source>
</evidence>
<reference evidence="3" key="1">
    <citation type="submission" date="2022-12" db="EMBL/GenBank/DDBJ databases">
        <title>Paraconexibacter alkalitolerans sp. nov. and Baekduia alba sp. nov., isolated from soil and emended description of the genera Paraconexibacter (Chun et al., 2020) and Baekduia (An et al., 2020).</title>
        <authorList>
            <person name="Vieira S."/>
            <person name="Huber K.J."/>
            <person name="Geppert A."/>
            <person name="Wolf J."/>
            <person name="Neumann-Schaal M."/>
            <person name="Muesken M."/>
            <person name="Overmann J."/>
        </authorList>
    </citation>
    <scope>NUCLEOTIDE SEQUENCE</scope>
    <source>
        <strain evidence="3">AEG42_29</strain>
    </source>
</reference>
<dbReference type="KEGG" id="parq:DSM112329_01334"/>
<dbReference type="EC" id="3.5.1.4" evidence="3"/>
<gene>
    <name evidence="3" type="primary">amiA2</name>
    <name evidence="3" type="ORF">DSM112329_01334</name>
</gene>
<dbReference type="NCBIfam" id="NF004717">
    <property type="entry name" value="PRK06061.1"/>
    <property type="match status" value="1"/>
</dbReference>
<dbReference type="SUPFAM" id="SSF75304">
    <property type="entry name" value="Amidase signature (AS) enzymes"/>
    <property type="match status" value="1"/>
</dbReference>
<accession>A0AAU7AS82</accession>